<dbReference type="EMBL" id="BAABAQ010000014">
    <property type="protein sequence ID" value="GAA4204554.1"/>
    <property type="molecule type" value="Genomic_DNA"/>
</dbReference>
<evidence type="ECO:0000313" key="3">
    <source>
        <dbReference type="EMBL" id="GAA4204554.1"/>
    </source>
</evidence>
<comment type="caution">
    <text evidence="3">The sequence shown here is derived from an EMBL/GenBank/DDBJ whole genome shotgun (WGS) entry which is preliminary data.</text>
</comment>
<keyword evidence="2" id="KW-1133">Transmembrane helix</keyword>
<evidence type="ECO:0000256" key="2">
    <source>
        <dbReference type="SAM" id="Phobius"/>
    </source>
</evidence>
<dbReference type="Proteomes" id="UP001501251">
    <property type="component" value="Unassembled WGS sequence"/>
</dbReference>
<feature type="region of interest" description="Disordered" evidence="1">
    <location>
        <begin position="1"/>
        <end position="81"/>
    </location>
</feature>
<evidence type="ECO:0000256" key="1">
    <source>
        <dbReference type="SAM" id="MobiDB-lite"/>
    </source>
</evidence>
<reference evidence="4" key="1">
    <citation type="journal article" date="2019" name="Int. J. Syst. Evol. Microbiol.">
        <title>The Global Catalogue of Microorganisms (GCM) 10K type strain sequencing project: providing services to taxonomists for standard genome sequencing and annotation.</title>
        <authorList>
            <consortium name="The Broad Institute Genomics Platform"/>
            <consortium name="The Broad Institute Genome Sequencing Center for Infectious Disease"/>
            <person name="Wu L."/>
            <person name="Ma J."/>
        </authorList>
    </citation>
    <scope>NUCLEOTIDE SEQUENCE [LARGE SCALE GENOMIC DNA]</scope>
    <source>
        <strain evidence="4">JCM 17388</strain>
    </source>
</reference>
<keyword evidence="4" id="KW-1185">Reference proteome</keyword>
<protein>
    <recommendedName>
        <fullName evidence="5">DUF4190 domain-containing protein</fullName>
    </recommendedName>
</protein>
<accession>A0ABP8BE53</accession>
<gene>
    <name evidence="3" type="ORF">GCM10022252_63780</name>
</gene>
<keyword evidence="2" id="KW-0472">Membrane</keyword>
<keyword evidence="2" id="KW-0812">Transmembrane</keyword>
<dbReference type="RefSeq" id="WP_344921871.1">
    <property type="nucleotide sequence ID" value="NZ_BAABAQ010000014.1"/>
</dbReference>
<organism evidence="3 4">
    <name type="scientific">Streptosporangium oxazolinicum</name>
    <dbReference type="NCBI Taxonomy" id="909287"/>
    <lineage>
        <taxon>Bacteria</taxon>
        <taxon>Bacillati</taxon>
        <taxon>Actinomycetota</taxon>
        <taxon>Actinomycetes</taxon>
        <taxon>Streptosporangiales</taxon>
        <taxon>Streptosporangiaceae</taxon>
        <taxon>Streptosporangium</taxon>
    </lineage>
</organism>
<proteinExistence type="predicted"/>
<feature type="transmembrane region" description="Helical" evidence="2">
    <location>
        <begin position="159"/>
        <end position="185"/>
    </location>
</feature>
<evidence type="ECO:0008006" key="5">
    <source>
        <dbReference type="Google" id="ProtNLM"/>
    </source>
</evidence>
<feature type="compositionally biased region" description="Polar residues" evidence="1">
    <location>
        <begin position="1"/>
        <end position="13"/>
    </location>
</feature>
<evidence type="ECO:0000313" key="4">
    <source>
        <dbReference type="Proteomes" id="UP001501251"/>
    </source>
</evidence>
<feature type="compositionally biased region" description="Low complexity" evidence="1">
    <location>
        <begin position="64"/>
        <end position="81"/>
    </location>
</feature>
<feature type="transmembrane region" description="Helical" evidence="2">
    <location>
        <begin position="111"/>
        <end position="139"/>
    </location>
</feature>
<sequence>MSSGHSEGPSTNPDDWKSPYATGPGQTPGHDRQPYGYEQTQQSHQPGYPQPDYGQTPGYTQPAYGQTPGYPDQGYGQGYGEQPYGQGYGQEYWQGHAVPPHNVEGVRTHAIVALVISLVLALSCFVSLGGLVGTILSGLALGKVDTDPRGARNLLRWTWISITVNFVLLVLGVTFFIVAGLNGAFGTG</sequence>
<name>A0ABP8BE53_9ACTN</name>